<evidence type="ECO:0000256" key="1">
    <source>
        <dbReference type="SAM" id="Coils"/>
    </source>
</evidence>
<proteinExistence type="predicted"/>
<name>A0A918TBS7_9BACT</name>
<feature type="coiled-coil region" evidence="1">
    <location>
        <begin position="285"/>
        <end position="318"/>
    </location>
</feature>
<dbReference type="Proteomes" id="UP000644507">
    <property type="component" value="Unassembled WGS sequence"/>
</dbReference>
<dbReference type="AlphaFoldDB" id="A0A918TBS7"/>
<dbReference type="EMBL" id="BMXI01000001">
    <property type="protein sequence ID" value="GHC39824.1"/>
    <property type="molecule type" value="Genomic_DNA"/>
</dbReference>
<organism evidence="2 3">
    <name type="scientific">Roseibacillus persicicus</name>
    <dbReference type="NCBI Taxonomy" id="454148"/>
    <lineage>
        <taxon>Bacteria</taxon>
        <taxon>Pseudomonadati</taxon>
        <taxon>Verrucomicrobiota</taxon>
        <taxon>Verrucomicrobiia</taxon>
        <taxon>Verrucomicrobiales</taxon>
        <taxon>Verrucomicrobiaceae</taxon>
        <taxon>Roseibacillus</taxon>
    </lineage>
</organism>
<reference evidence="2" key="2">
    <citation type="submission" date="2020-09" db="EMBL/GenBank/DDBJ databases">
        <authorList>
            <person name="Sun Q."/>
            <person name="Kim S."/>
        </authorList>
    </citation>
    <scope>NUCLEOTIDE SEQUENCE</scope>
    <source>
        <strain evidence="2">KCTC 12988</strain>
    </source>
</reference>
<keyword evidence="1" id="KW-0175">Coiled coil</keyword>
<dbReference type="RefSeq" id="WP_377047452.1">
    <property type="nucleotide sequence ID" value="NZ_JBHLZH010000002.1"/>
</dbReference>
<evidence type="ECO:0000313" key="2">
    <source>
        <dbReference type="EMBL" id="GHC39824.1"/>
    </source>
</evidence>
<protein>
    <submittedName>
        <fullName evidence="2">Uncharacterized protein</fullName>
    </submittedName>
</protein>
<gene>
    <name evidence="2" type="ORF">GCM10007100_00070</name>
</gene>
<reference evidence="2" key="1">
    <citation type="journal article" date="2014" name="Int. J. Syst. Evol. Microbiol.">
        <title>Complete genome sequence of Corynebacterium casei LMG S-19264T (=DSM 44701T), isolated from a smear-ripened cheese.</title>
        <authorList>
            <consortium name="US DOE Joint Genome Institute (JGI-PGF)"/>
            <person name="Walter F."/>
            <person name="Albersmeier A."/>
            <person name="Kalinowski J."/>
            <person name="Ruckert C."/>
        </authorList>
    </citation>
    <scope>NUCLEOTIDE SEQUENCE</scope>
    <source>
        <strain evidence="2">KCTC 12988</strain>
    </source>
</reference>
<sequence>MESVTEHSIVEGARYADEVTAQSPFDTVEMSWSEAAELMKERNNDYRKASTAYQKANEEQPVIQQLTQNVKGTVKVSVGDALKPQSLLKMLNEPVTQIPKQLASLSKIKDISHNAEADAWKHTAVSVDAEIKMRENKVKLQSLLRTGELIDNEIEKLAEAPPLPKDADPKVAQSVKKWEQNLKTERNKWLDQVRNFFNAEYGDVQFVKDSSSLPTYQNVDRPDLSKWERWCQLSRSKELVASLTKLHQKEKPALPGTSLVTNRISSMLKPGEDDSSLVRNDESVRNEARQLIQNWREMKEAQEKAEQLEAEEKSASFASLANVAKRQTIFNLRRQEIQHASVVWMMDEQCW</sequence>
<comment type="caution">
    <text evidence="2">The sequence shown here is derived from an EMBL/GenBank/DDBJ whole genome shotgun (WGS) entry which is preliminary data.</text>
</comment>
<accession>A0A918TBS7</accession>
<evidence type="ECO:0000313" key="3">
    <source>
        <dbReference type="Proteomes" id="UP000644507"/>
    </source>
</evidence>
<keyword evidence="3" id="KW-1185">Reference proteome</keyword>